<dbReference type="SUPFAM" id="SSF46689">
    <property type="entry name" value="Homeodomain-like"/>
    <property type="match status" value="2"/>
</dbReference>
<evidence type="ECO:0000313" key="16">
    <source>
        <dbReference type="RefSeq" id="XP_011297534.1"/>
    </source>
</evidence>
<dbReference type="SMART" id="SM00351">
    <property type="entry name" value="PAX"/>
    <property type="match status" value="1"/>
</dbReference>
<dbReference type="RefSeq" id="XP_011297534.1">
    <property type="nucleotide sequence ID" value="XM_011299232.1"/>
</dbReference>
<dbReference type="PRINTS" id="PR00027">
    <property type="entry name" value="PAIREDBOX"/>
</dbReference>
<evidence type="ECO:0000256" key="8">
    <source>
        <dbReference type="ARBA" id="ARBA00023163"/>
    </source>
</evidence>
<sequence length="518" mass="56785">MTITTNFPMMRPYAGYPFQDLSSIPGQGRVNQLGGIFINGRPLPNSVRHQIIMMSHQNIRPCEISRKLRVSHGCVSKILNRYQETGSIRPGVIGGSKPRTATPEIANRIEEYKRENPRIFHWDVRDRLIKEGMCDRTTLPSASVISRLIRGKDCEDDPTAKLADGKNSESDAESEPGVVLKRKQRRSRTTFTAQQLDELERAFERTHYPDIYTREELAQRTKLTENRIQVWFSNRRARLRKQSSSASSTGYYGSVPYPSATAATSYVLHPSATGHSHAATAAAAAASLPAPSHSMHLQSLGQTIPETAFTSGQDLYGPTHHTSVPHQLAAAMAESNRLPPTIPPNPKYEIPASYPPTSLFPPVSSVPISHVTHHQVSPPVSVPSSTYQQSGHHQLPPTPNSLVTMMGPNSGNSNPPTDQLTPSELSISSVSPIHHPGQHIHNQGQQAVQGNQGNESPPSWNLPIPTGSRVGLPPTPPTSLSQTHVTANHQGFGAPYTTSGFQQSTRPTPTHQPFYGWY</sequence>
<organism evidence="15 16">
    <name type="scientific">Fopius arisanus</name>
    <dbReference type="NCBI Taxonomy" id="64838"/>
    <lineage>
        <taxon>Eukaryota</taxon>
        <taxon>Metazoa</taxon>
        <taxon>Ecdysozoa</taxon>
        <taxon>Arthropoda</taxon>
        <taxon>Hexapoda</taxon>
        <taxon>Insecta</taxon>
        <taxon>Pterygota</taxon>
        <taxon>Neoptera</taxon>
        <taxon>Endopterygota</taxon>
        <taxon>Hymenoptera</taxon>
        <taxon>Apocrita</taxon>
        <taxon>Ichneumonoidea</taxon>
        <taxon>Braconidae</taxon>
        <taxon>Opiinae</taxon>
        <taxon>Fopius</taxon>
    </lineage>
</organism>
<keyword evidence="8" id="KW-0804">Transcription</keyword>
<comment type="subcellular location">
    <subcellularLocation>
        <location evidence="1 10 11">Nucleus</location>
    </subcellularLocation>
</comment>
<keyword evidence="6 10" id="KW-0238">DNA-binding</keyword>
<evidence type="ECO:0000259" key="14">
    <source>
        <dbReference type="PROSITE" id="PS51057"/>
    </source>
</evidence>
<dbReference type="FunFam" id="1.10.10.10:FF:000003">
    <property type="entry name" value="Paired box protein Pax-6"/>
    <property type="match status" value="1"/>
</dbReference>
<dbReference type="CDD" id="cd00086">
    <property type="entry name" value="homeodomain"/>
    <property type="match status" value="1"/>
</dbReference>
<feature type="compositionally biased region" description="Polar residues" evidence="12">
    <location>
        <begin position="496"/>
        <end position="511"/>
    </location>
</feature>
<evidence type="ECO:0000256" key="12">
    <source>
        <dbReference type="SAM" id="MobiDB-lite"/>
    </source>
</evidence>
<dbReference type="InterPro" id="IPR001356">
    <property type="entry name" value="HD"/>
</dbReference>
<dbReference type="InterPro" id="IPR036388">
    <property type="entry name" value="WH-like_DNA-bd_sf"/>
</dbReference>
<feature type="domain" description="Paired" evidence="14">
    <location>
        <begin position="26"/>
        <end position="152"/>
    </location>
</feature>
<accession>A0A9R1SUT3</accession>
<feature type="region of interest" description="Disordered" evidence="12">
    <location>
        <begin position="156"/>
        <end position="186"/>
    </location>
</feature>
<dbReference type="GO" id="GO:0009791">
    <property type="term" value="P:post-embryonic development"/>
    <property type="evidence" value="ECO:0007669"/>
    <property type="project" value="UniProtKB-ARBA"/>
</dbReference>
<dbReference type="PROSITE" id="PS00027">
    <property type="entry name" value="HOMEOBOX_1"/>
    <property type="match status" value="1"/>
</dbReference>
<feature type="DNA-binding region" description="Homeobox" evidence="10">
    <location>
        <begin position="184"/>
        <end position="243"/>
    </location>
</feature>
<dbReference type="Pfam" id="PF00046">
    <property type="entry name" value="Homeodomain"/>
    <property type="match status" value="1"/>
</dbReference>
<dbReference type="PANTHER" id="PTHR45636:SF49">
    <property type="entry name" value="PAIRED BOX PROTEIN 3 HOMOLOG"/>
    <property type="match status" value="1"/>
</dbReference>
<name>A0A9R1SUT3_9HYME</name>
<keyword evidence="7 10" id="KW-0371">Homeobox</keyword>
<dbReference type="PROSITE" id="PS50071">
    <property type="entry name" value="HOMEOBOX_2"/>
    <property type="match status" value="1"/>
</dbReference>
<dbReference type="InterPro" id="IPR017970">
    <property type="entry name" value="Homeobox_CS"/>
</dbReference>
<dbReference type="InterPro" id="IPR001523">
    <property type="entry name" value="Paired_dom"/>
</dbReference>
<protein>
    <submittedName>
        <fullName evidence="16">Protein gooseberry-like</fullName>
    </submittedName>
</protein>
<evidence type="ECO:0000256" key="1">
    <source>
        <dbReference type="ARBA" id="ARBA00004123"/>
    </source>
</evidence>
<keyword evidence="3" id="KW-0217">Developmental protein</keyword>
<dbReference type="SMART" id="SM00389">
    <property type="entry name" value="HOX"/>
    <property type="match status" value="1"/>
</dbReference>
<dbReference type="OrthoDB" id="3225452at2759"/>
<feature type="compositionally biased region" description="Low complexity" evidence="12">
    <location>
        <begin position="442"/>
        <end position="454"/>
    </location>
</feature>
<evidence type="ECO:0000256" key="7">
    <source>
        <dbReference type="ARBA" id="ARBA00023155"/>
    </source>
</evidence>
<keyword evidence="9 10" id="KW-0539">Nucleus</keyword>
<dbReference type="PROSITE" id="PS00034">
    <property type="entry name" value="PAIRED_1"/>
    <property type="match status" value="1"/>
</dbReference>
<evidence type="ECO:0000256" key="3">
    <source>
        <dbReference type="ARBA" id="ARBA00022473"/>
    </source>
</evidence>
<dbReference type="Proteomes" id="UP000694866">
    <property type="component" value="Unplaced"/>
</dbReference>
<evidence type="ECO:0000256" key="6">
    <source>
        <dbReference type="ARBA" id="ARBA00023125"/>
    </source>
</evidence>
<feature type="compositionally biased region" description="Polar residues" evidence="12">
    <location>
        <begin position="400"/>
        <end position="431"/>
    </location>
</feature>
<dbReference type="PROSITE" id="PS51057">
    <property type="entry name" value="PAIRED_2"/>
    <property type="match status" value="1"/>
</dbReference>
<feature type="region of interest" description="Disordered" evidence="12">
    <location>
        <begin position="374"/>
        <end position="518"/>
    </location>
</feature>
<dbReference type="GO" id="GO:0000978">
    <property type="term" value="F:RNA polymerase II cis-regulatory region sequence-specific DNA binding"/>
    <property type="evidence" value="ECO:0007669"/>
    <property type="project" value="TreeGrafter"/>
</dbReference>
<evidence type="ECO:0000256" key="4">
    <source>
        <dbReference type="ARBA" id="ARBA00022724"/>
    </source>
</evidence>
<dbReference type="FunFam" id="1.10.10.60:FF:000035">
    <property type="entry name" value="paired box protein Pax-3 isoform X2"/>
    <property type="match status" value="1"/>
</dbReference>
<dbReference type="CDD" id="cd00131">
    <property type="entry name" value="PAX"/>
    <property type="match status" value="1"/>
</dbReference>
<comment type="similarity">
    <text evidence="2">Belongs to the paired homeobox family.</text>
</comment>
<keyword evidence="4" id="KW-0563">Paired box</keyword>
<feature type="compositionally biased region" description="Low complexity" evidence="12">
    <location>
        <begin position="374"/>
        <end position="390"/>
    </location>
</feature>
<dbReference type="PANTHER" id="PTHR45636">
    <property type="entry name" value="PAIRED BOX PROTEIN PAX-6-RELATED-RELATED"/>
    <property type="match status" value="1"/>
</dbReference>
<feature type="domain" description="Homeobox" evidence="13">
    <location>
        <begin position="182"/>
        <end position="242"/>
    </location>
</feature>
<evidence type="ECO:0000259" key="13">
    <source>
        <dbReference type="PROSITE" id="PS50071"/>
    </source>
</evidence>
<dbReference type="KEGG" id="fas:105263188"/>
<dbReference type="AlphaFoldDB" id="A0A9R1SUT3"/>
<dbReference type="InterPro" id="IPR043565">
    <property type="entry name" value="PAX_fam"/>
</dbReference>
<evidence type="ECO:0000256" key="5">
    <source>
        <dbReference type="ARBA" id="ARBA00023015"/>
    </source>
</evidence>
<dbReference type="InterPro" id="IPR043182">
    <property type="entry name" value="PAIRED_DNA-bd_dom"/>
</dbReference>
<evidence type="ECO:0000256" key="2">
    <source>
        <dbReference type="ARBA" id="ARBA00005733"/>
    </source>
</evidence>
<evidence type="ECO:0000256" key="9">
    <source>
        <dbReference type="ARBA" id="ARBA00023242"/>
    </source>
</evidence>
<reference evidence="16" key="1">
    <citation type="submission" date="2025-08" db="UniProtKB">
        <authorList>
            <consortium name="RefSeq"/>
        </authorList>
    </citation>
    <scope>IDENTIFICATION</scope>
    <source>
        <strain evidence="16">USDA-PBARC FA_bdor</strain>
        <tissue evidence="16">Whole organism</tissue>
    </source>
</reference>
<evidence type="ECO:0000256" key="11">
    <source>
        <dbReference type="RuleBase" id="RU000682"/>
    </source>
</evidence>
<evidence type="ECO:0000313" key="15">
    <source>
        <dbReference type="Proteomes" id="UP000694866"/>
    </source>
</evidence>
<dbReference type="Gene3D" id="1.10.10.10">
    <property type="entry name" value="Winged helix-like DNA-binding domain superfamily/Winged helix DNA-binding domain"/>
    <property type="match status" value="2"/>
</dbReference>
<dbReference type="Pfam" id="PF00292">
    <property type="entry name" value="PAX"/>
    <property type="match status" value="1"/>
</dbReference>
<evidence type="ECO:0000256" key="10">
    <source>
        <dbReference type="PROSITE-ProRule" id="PRU00108"/>
    </source>
</evidence>
<dbReference type="GO" id="GO:0000981">
    <property type="term" value="F:DNA-binding transcription factor activity, RNA polymerase II-specific"/>
    <property type="evidence" value="ECO:0007669"/>
    <property type="project" value="InterPro"/>
</dbReference>
<dbReference type="Gene3D" id="1.10.10.60">
    <property type="entry name" value="Homeodomain-like"/>
    <property type="match status" value="1"/>
</dbReference>
<proteinExistence type="inferred from homology"/>
<dbReference type="GO" id="GO:0005634">
    <property type="term" value="C:nucleus"/>
    <property type="evidence" value="ECO:0007669"/>
    <property type="project" value="UniProtKB-SubCell"/>
</dbReference>
<keyword evidence="5" id="KW-0805">Transcription regulation</keyword>
<keyword evidence="15" id="KW-1185">Reference proteome</keyword>
<dbReference type="GeneID" id="105263188"/>
<gene>
    <name evidence="16" type="primary">LOC105263188</name>
</gene>
<dbReference type="InterPro" id="IPR009057">
    <property type="entry name" value="Homeodomain-like_sf"/>
</dbReference>